<feature type="domain" description="Phosducin" evidence="3">
    <location>
        <begin position="80"/>
        <end position="284"/>
    </location>
</feature>
<dbReference type="InterPro" id="IPR024253">
    <property type="entry name" value="Phosducin_thioredoxin-like_dom"/>
</dbReference>
<evidence type="ECO:0000256" key="1">
    <source>
        <dbReference type="ARBA" id="ARBA00009686"/>
    </source>
</evidence>
<feature type="compositionally biased region" description="Acidic residues" evidence="2">
    <location>
        <begin position="131"/>
        <end position="146"/>
    </location>
</feature>
<evidence type="ECO:0000259" key="3">
    <source>
        <dbReference type="Pfam" id="PF02114"/>
    </source>
</evidence>
<dbReference type="SUPFAM" id="SSF52833">
    <property type="entry name" value="Thioredoxin-like"/>
    <property type="match status" value="1"/>
</dbReference>
<dbReference type="GO" id="GO:0008277">
    <property type="term" value="P:regulation of G protein-coupled receptor signaling pathway"/>
    <property type="evidence" value="ECO:0007669"/>
    <property type="project" value="InterPro"/>
</dbReference>
<evidence type="ECO:0000256" key="2">
    <source>
        <dbReference type="SAM" id="MobiDB-lite"/>
    </source>
</evidence>
<dbReference type="PANTHER" id="PTHR46052">
    <property type="entry name" value="PHOSDUCIN-LIKE PROTEIN"/>
    <property type="match status" value="1"/>
</dbReference>
<dbReference type="Pfam" id="PF02114">
    <property type="entry name" value="Phosducin"/>
    <property type="match status" value="1"/>
</dbReference>
<dbReference type="InterPro" id="IPR036249">
    <property type="entry name" value="Thioredoxin-like_sf"/>
</dbReference>
<dbReference type="AlphaFoldDB" id="A0A4R8Q0F7"/>
<proteinExistence type="inferred from homology"/>
<evidence type="ECO:0000313" key="4">
    <source>
        <dbReference type="EMBL" id="TDZ30096.1"/>
    </source>
</evidence>
<dbReference type="InterPro" id="IPR051499">
    <property type="entry name" value="Phosducin-like_reg"/>
</dbReference>
<accession>A0A4R8Q0F7</accession>
<dbReference type="PANTHER" id="PTHR46052:SF1">
    <property type="entry name" value="PHOSDUCIN-LIKE PROTEIN"/>
    <property type="match status" value="1"/>
</dbReference>
<dbReference type="CDD" id="cd02987">
    <property type="entry name" value="Phd_like_Phd"/>
    <property type="match status" value="1"/>
</dbReference>
<name>A0A4R8Q0F7_9PEZI</name>
<dbReference type="Gene3D" id="3.40.30.10">
    <property type="entry name" value="Glutaredoxin"/>
    <property type="match status" value="1"/>
</dbReference>
<organism evidence="4 5">
    <name type="scientific">Colletotrichum spinosum</name>
    <dbReference type="NCBI Taxonomy" id="1347390"/>
    <lineage>
        <taxon>Eukaryota</taxon>
        <taxon>Fungi</taxon>
        <taxon>Dikarya</taxon>
        <taxon>Ascomycota</taxon>
        <taxon>Pezizomycotina</taxon>
        <taxon>Sordariomycetes</taxon>
        <taxon>Hypocreomycetidae</taxon>
        <taxon>Glomerellales</taxon>
        <taxon>Glomerellaceae</taxon>
        <taxon>Colletotrichum</taxon>
        <taxon>Colletotrichum orbiculare species complex</taxon>
    </lineage>
</organism>
<feature type="compositionally biased region" description="Basic and acidic residues" evidence="2">
    <location>
        <begin position="19"/>
        <end position="40"/>
    </location>
</feature>
<dbReference type="EMBL" id="QAPG01000147">
    <property type="protein sequence ID" value="TDZ30096.1"/>
    <property type="molecule type" value="Genomic_DNA"/>
</dbReference>
<sequence>MSNPTPAQEEFNALLAAQSRDDSRVHPEDRDYDRRERDSLDLDEEAAYRNSQIDAAMRMPTLGQTSSDLKLPPASFDAGRTTGVKGVIADARNYENARKSSFITRARSTVRRSIFGLEGLNSQSTRKSESESDEGNNSDNSQDEESFLAQWRESRRRELENESSKGIRNRRTSPSVRIYGRMDEVDALGYLDAIEKVARDTIVVVFVYDPECDVSATIESALMPLVSHHATIHFVKVHYLDIEFDNAAVPSILAYRNQGDMFANLTGIIEMIPDDEAFSTDTLARLFEKHSIL</sequence>
<gene>
    <name evidence="4" type="primary">Pdcl</name>
    <name evidence="4" type="ORF">C8035_v003460</name>
</gene>
<feature type="region of interest" description="Disordered" evidence="2">
    <location>
        <begin position="121"/>
        <end position="147"/>
    </location>
</feature>
<comment type="similarity">
    <text evidence="1">Belongs to the phosducin family.</text>
</comment>
<evidence type="ECO:0000313" key="5">
    <source>
        <dbReference type="Proteomes" id="UP000295083"/>
    </source>
</evidence>
<dbReference type="Proteomes" id="UP000295083">
    <property type="component" value="Unassembled WGS sequence"/>
</dbReference>
<feature type="region of interest" description="Disordered" evidence="2">
    <location>
        <begin position="15"/>
        <end position="43"/>
    </location>
</feature>
<protein>
    <submittedName>
        <fullName evidence="4">Phosducin-like protein</fullName>
    </submittedName>
</protein>
<keyword evidence="5" id="KW-1185">Reference proteome</keyword>
<comment type="caution">
    <text evidence="4">The sequence shown here is derived from an EMBL/GenBank/DDBJ whole genome shotgun (WGS) entry which is preliminary data.</text>
</comment>
<dbReference type="InterPro" id="IPR001200">
    <property type="entry name" value="Phosducin"/>
</dbReference>
<reference evidence="4 5" key="1">
    <citation type="submission" date="2018-11" db="EMBL/GenBank/DDBJ databases">
        <title>Genome sequence and assembly of Colletotrichum spinosum.</title>
        <authorList>
            <person name="Gan P."/>
            <person name="Shirasu K."/>
        </authorList>
    </citation>
    <scope>NUCLEOTIDE SEQUENCE [LARGE SCALE GENOMIC DNA]</scope>
    <source>
        <strain evidence="4 5">CBS 515.97</strain>
    </source>
</reference>